<dbReference type="Proteomes" id="UP000829925">
    <property type="component" value="Chromosome"/>
</dbReference>
<protein>
    <submittedName>
        <fullName evidence="5">RNA methyltransferase</fullName>
    </submittedName>
</protein>
<dbReference type="GO" id="GO:0032259">
    <property type="term" value="P:methylation"/>
    <property type="evidence" value="ECO:0007669"/>
    <property type="project" value="UniProtKB-KW"/>
</dbReference>
<reference evidence="5 6" key="1">
    <citation type="submission" date="2022-04" db="EMBL/GenBank/DDBJ databases">
        <title>Hymenobacter sp. isolated from the air.</title>
        <authorList>
            <person name="Won M."/>
            <person name="Lee C.-M."/>
            <person name="Woen H.-Y."/>
            <person name="Kwon S.-W."/>
        </authorList>
    </citation>
    <scope>NUCLEOTIDE SEQUENCE [LARGE SCALE GENOMIC DNA]</scope>
    <source>
        <strain evidence="6">5413 J-13</strain>
    </source>
</reference>
<dbReference type="Gene3D" id="3.40.1280.10">
    <property type="match status" value="1"/>
</dbReference>
<dbReference type="GO" id="GO:0003723">
    <property type="term" value="F:RNA binding"/>
    <property type="evidence" value="ECO:0007669"/>
    <property type="project" value="InterPro"/>
</dbReference>
<dbReference type="GO" id="GO:0005737">
    <property type="term" value="C:cytoplasm"/>
    <property type="evidence" value="ECO:0007669"/>
    <property type="project" value="UniProtKB-ARBA"/>
</dbReference>
<dbReference type="InterPro" id="IPR013123">
    <property type="entry name" value="SpoU_subst-bd"/>
</dbReference>
<dbReference type="KEGG" id="haei:MUN82_13895"/>
<dbReference type="Gene3D" id="3.30.1330.30">
    <property type="match status" value="1"/>
</dbReference>
<dbReference type="InterPro" id="IPR029064">
    <property type="entry name" value="Ribosomal_eL30-like_sf"/>
</dbReference>
<accession>A0A8T9SSP0</accession>
<dbReference type="InterPro" id="IPR029026">
    <property type="entry name" value="tRNA_m1G_MTases_N"/>
</dbReference>
<organism evidence="5 6">
    <name type="scientific">Hymenobacter aerilatus</name>
    <dbReference type="NCBI Taxonomy" id="2932251"/>
    <lineage>
        <taxon>Bacteria</taxon>
        <taxon>Pseudomonadati</taxon>
        <taxon>Bacteroidota</taxon>
        <taxon>Cytophagia</taxon>
        <taxon>Cytophagales</taxon>
        <taxon>Hymenobacteraceae</taxon>
        <taxon>Hymenobacter</taxon>
    </lineage>
</organism>
<dbReference type="InterPro" id="IPR051259">
    <property type="entry name" value="rRNA_Methyltransferase"/>
</dbReference>
<dbReference type="GO" id="GO:0006396">
    <property type="term" value="P:RNA processing"/>
    <property type="evidence" value="ECO:0007669"/>
    <property type="project" value="InterPro"/>
</dbReference>
<keyword evidence="2 5" id="KW-0489">Methyltransferase</keyword>
<name>A0A8T9SSP0_9BACT</name>
<evidence type="ECO:0000259" key="4">
    <source>
        <dbReference type="SMART" id="SM00967"/>
    </source>
</evidence>
<evidence type="ECO:0000256" key="3">
    <source>
        <dbReference type="ARBA" id="ARBA00022679"/>
    </source>
</evidence>
<dbReference type="CDD" id="cd18104">
    <property type="entry name" value="SpoU-like_RNA-MTase"/>
    <property type="match status" value="1"/>
</dbReference>
<feature type="domain" description="RNA 2-O ribose methyltransferase substrate binding" evidence="4">
    <location>
        <begin position="33"/>
        <end position="108"/>
    </location>
</feature>
<dbReference type="InterPro" id="IPR001537">
    <property type="entry name" value="SpoU_MeTrfase"/>
</dbReference>
<gene>
    <name evidence="5" type="ORF">MUN82_13895</name>
</gene>
<comment type="similarity">
    <text evidence="1">Belongs to the class IV-like SAM-binding methyltransferase superfamily. RNA methyltransferase TrmH family.</text>
</comment>
<dbReference type="InterPro" id="IPR053888">
    <property type="entry name" value="MRM3-like_sub_bind"/>
</dbReference>
<dbReference type="GO" id="GO:0008173">
    <property type="term" value="F:RNA methyltransferase activity"/>
    <property type="evidence" value="ECO:0007669"/>
    <property type="project" value="InterPro"/>
</dbReference>
<dbReference type="SUPFAM" id="SSF55315">
    <property type="entry name" value="L30e-like"/>
    <property type="match status" value="1"/>
</dbReference>
<evidence type="ECO:0000313" key="5">
    <source>
        <dbReference type="EMBL" id="UOR04034.1"/>
    </source>
</evidence>
<proteinExistence type="inferred from homology"/>
<dbReference type="EMBL" id="CP095053">
    <property type="protein sequence ID" value="UOR04034.1"/>
    <property type="molecule type" value="Genomic_DNA"/>
</dbReference>
<dbReference type="Pfam" id="PF22435">
    <property type="entry name" value="MRM3-like_sub_bind"/>
    <property type="match status" value="1"/>
</dbReference>
<evidence type="ECO:0000313" key="6">
    <source>
        <dbReference type="Proteomes" id="UP000829925"/>
    </source>
</evidence>
<evidence type="ECO:0000256" key="1">
    <source>
        <dbReference type="ARBA" id="ARBA00007228"/>
    </source>
</evidence>
<evidence type="ECO:0000256" key="2">
    <source>
        <dbReference type="ARBA" id="ARBA00022603"/>
    </source>
</evidence>
<dbReference type="SMART" id="SM00967">
    <property type="entry name" value="SpoU_sub_bind"/>
    <property type="match status" value="1"/>
</dbReference>
<keyword evidence="3" id="KW-0808">Transferase</keyword>
<dbReference type="PANTHER" id="PTHR43191:SF2">
    <property type="entry name" value="RRNA METHYLTRANSFERASE 3, MITOCHONDRIAL"/>
    <property type="match status" value="1"/>
</dbReference>
<dbReference type="SUPFAM" id="SSF75217">
    <property type="entry name" value="alpha/beta knot"/>
    <property type="match status" value="1"/>
</dbReference>
<dbReference type="InterPro" id="IPR029028">
    <property type="entry name" value="Alpha/beta_knot_MTases"/>
</dbReference>
<dbReference type="Pfam" id="PF00588">
    <property type="entry name" value="SpoU_methylase"/>
    <property type="match status" value="1"/>
</dbReference>
<dbReference type="AlphaFoldDB" id="A0A8T9SSP0"/>
<dbReference type="PANTHER" id="PTHR43191">
    <property type="entry name" value="RRNA METHYLTRANSFERASE 3"/>
    <property type="match status" value="1"/>
</dbReference>
<dbReference type="RefSeq" id="WP_245091339.1">
    <property type="nucleotide sequence ID" value="NZ_CP095053.1"/>
</dbReference>
<keyword evidence="6" id="KW-1185">Reference proteome</keyword>
<sequence length="271" mass="29187">MSDLITSPQNPRIKALLRLQQKSSERRQQGLTIVEGLRELTVARQAGVAVPTVFICPELAGAAQPPSLVAALDKSTEWVTVSKAVFERVAYREGSDGVLALVRPPHRTLPDLRLPSNPLLLVLEAVEKPGNLGAILRTADAAQATAVIVCDPRTDLYNPNAIRSSIGCIFTVPTVATSRPELLAWCKEHGIRTYAAALTDAALPYTTRDFRGPTALVMGTEADGLTPELRQACDETIIIPMRGAIDSLNVSTATAILTFEAVRQRDEMVGL</sequence>